<dbReference type="InterPro" id="IPR051448">
    <property type="entry name" value="CdaR-like_regulators"/>
</dbReference>
<evidence type="ECO:0008006" key="7">
    <source>
        <dbReference type="Google" id="ProtNLM"/>
    </source>
</evidence>
<name>A0A2T4UQR4_9MICO</name>
<dbReference type="InterPro" id="IPR041522">
    <property type="entry name" value="CdaR_GGDEF"/>
</dbReference>
<dbReference type="InterPro" id="IPR025736">
    <property type="entry name" value="PucR_C-HTH_dom"/>
</dbReference>
<keyword evidence="6" id="KW-1185">Reference proteome</keyword>
<gene>
    <name evidence="5" type="ORF">C1I63_02805</name>
</gene>
<comment type="similarity">
    <text evidence="1">Belongs to the CdaR family.</text>
</comment>
<comment type="caution">
    <text evidence="5">The sequence shown here is derived from an EMBL/GenBank/DDBJ whole genome shotgun (WGS) entry which is preliminary data.</text>
</comment>
<feature type="domain" description="Purine catabolism PurC-like" evidence="2">
    <location>
        <begin position="5"/>
        <end position="119"/>
    </location>
</feature>
<proteinExistence type="inferred from homology"/>
<organism evidence="5 6">
    <name type="scientific">Rathayibacter caricis DSM 15933</name>
    <dbReference type="NCBI Taxonomy" id="1328867"/>
    <lineage>
        <taxon>Bacteria</taxon>
        <taxon>Bacillati</taxon>
        <taxon>Actinomycetota</taxon>
        <taxon>Actinomycetes</taxon>
        <taxon>Micrococcales</taxon>
        <taxon>Microbacteriaceae</taxon>
        <taxon>Rathayibacter</taxon>
    </lineage>
</organism>
<evidence type="ECO:0000256" key="1">
    <source>
        <dbReference type="ARBA" id="ARBA00006754"/>
    </source>
</evidence>
<dbReference type="InterPro" id="IPR012914">
    <property type="entry name" value="PucR_dom"/>
</dbReference>
<dbReference type="InterPro" id="IPR042070">
    <property type="entry name" value="PucR_C-HTH_sf"/>
</dbReference>
<dbReference type="Proteomes" id="UP000241085">
    <property type="component" value="Unassembled WGS sequence"/>
</dbReference>
<dbReference type="EMBL" id="PZPL01000001">
    <property type="protein sequence ID" value="PTL71872.1"/>
    <property type="molecule type" value="Genomic_DNA"/>
</dbReference>
<evidence type="ECO:0000259" key="2">
    <source>
        <dbReference type="Pfam" id="PF07905"/>
    </source>
</evidence>
<dbReference type="PANTHER" id="PTHR33744">
    <property type="entry name" value="CARBOHYDRATE DIACID REGULATOR"/>
    <property type="match status" value="1"/>
</dbReference>
<dbReference type="Pfam" id="PF13556">
    <property type="entry name" value="HTH_30"/>
    <property type="match status" value="1"/>
</dbReference>
<protein>
    <recommendedName>
        <fullName evidence="7">PucR family transcriptional regulator</fullName>
    </recommendedName>
</protein>
<dbReference type="Pfam" id="PF07905">
    <property type="entry name" value="PucR"/>
    <property type="match status" value="1"/>
</dbReference>
<evidence type="ECO:0000313" key="5">
    <source>
        <dbReference type="EMBL" id="PTL71872.1"/>
    </source>
</evidence>
<dbReference type="Gene3D" id="1.10.10.2840">
    <property type="entry name" value="PucR C-terminal helix-turn-helix domain"/>
    <property type="match status" value="1"/>
</dbReference>
<dbReference type="Pfam" id="PF17853">
    <property type="entry name" value="GGDEF_2"/>
    <property type="match status" value="1"/>
</dbReference>
<evidence type="ECO:0000313" key="6">
    <source>
        <dbReference type="Proteomes" id="UP000241085"/>
    </source>
</evidence>
<dbReference type="PANTHER" id="PTHR33744:SF17">
    <property type="entry name" value="CONSERVED PROTEIN"/>
    <property type="match status" value="1"/>
</dbReference>
<evidence type="ECO:0000259" key="3">
    <source>
        <dbReference type="Pfam" id="PF13556"/>
    </source>
</evidence>
<evidence type="ECO:0000259" key="4">
    <source>
        <dbReference type="Pfam" id="PF17853"/>
    </source>
</evidence>
<feature type="domain" description="PucR C-terminal helix-turn-helix" evidence="3">
    <location>
        <begin position="458"/>
        <end position="514"/>
    </location>
</feature>
<sequence>MNVRELLTHPELQLTLVTGDEVQLSRAISGTYTIDLPDPGRFLSPGDVVLTSALWTSGRESVERFVGQVADRGVVAIVVGLIAVGTLPAGMAEVCRRHGVALLTVSPEVSFKTIGQTVAGVLAQADLPTLGRDARFARRLLQDLAADEGVHAALRAFFEEFAHGSWVIDRSGVLVASAGGMPSPAESGSAWDASLASSDDRWDVAPGSRTLSRKALFSSSGERLGVLVVTGDQRGWSEESADAADLLASTVAGRLALARRREQEAAGPLLDLLRAVENDELPDGEVSVRLRLLGARLGAPLRVVVARSDDPSLPPEALLRPLREAGEREHALALGGVLDGGAVLLLGDPHDEERQPGPALRAAVEAEPWLLRGRRVSIGVGDGSRSVGQLGASLLAARARATAAAGSSADPVTVLAHTVPVSSGALLELISPRTRAAFAREVLGELVRYDDEHRSDMVETLRVFLESGGAWRRAADLLHLHASTLRYRVQRIEALTGRDLGSMSDRVDLHLALRYL</sequence>
<dbReference type="RefSeq" id="WP_107573686.1">
    <property type="nucleotide sequence ID" value="NZ_PZPL01000001.1"/>
</dbReference>
<feature type="domain" description="CdaR GGDEF-like" evidence="4">
    <location>
        <begin position="282"/>
        <end position="399"/>
    </location>
</feature>
<accession>A0A2T4UQR4</accession>
<dbReference type="AlphaFoldDB" id="A0A2T4UQR4"/>
<reference evidence="5 6" key="1">
    <citation type="submission" date="2018-03" db="EMBL/GenBank/DDBJ databases">
        <title>Bacteriophage NCPPB3778 and a type I-E CRISPR drive the evolution of the US Biological Select Agent, Rathayibacter toxicus.</title>
        <authorList>
            <person name="Davis E.W.II."/>
            <person name="Tabima J.F."/>
            <person name="Weisberg A.J."/>
            <person name="Dantas Lopes L."/>
            <person name="Wiseman M.S."/>
            <person name="Wiseman M.S."/>
            <person name="Pupko T."/>
            <person name="Belcher M.S."/>
            <person name="Sechler A.J."/>
            <person name="Tancos M.A."/>
            <person name="Schroeder B.K."/>
            <person name="Murray T.D."/>
            <person name="Luster D.G."/>
            <person name="Schneider W.L."/>
            <person name="Rogers E."/>
            <person name="Andreote F.D."/>
            <person name="Grunwald N.J."/>
            <person name="Putnam M.L."/>
            <person name="Chang J.H."/>
        </authorList>
    </citation>
    <scope>NUCLEOTIDE SEQUENCE [LARGE SCALE GENOMIC DNA]</scope>
    <source>
        <strain evidence="5 6">DSM 15933</strain>
    </source>
</reference>